<evidence type="ECO:0000313" key="4">
    <source>
        <dbReference type="EMBL" id="KAG0144480.1"/>
    </source>
</evidence>
<feature type="signal peptide" evidence="2">
    <location>
        <begin position="1"/>
        <end position="19"/>
    </location>
</feature>
<dbReference type="AlphaFoldDB" id="A0A9P6ND20"/>
<proteinExistence type="predicted"/>
<comment type="caution">
    <text evidence="4">The sequence shown here is derived from an EMBL/GenBank/DDBJ whole genome shotgun (WGS) entry which is preliminary data.</text>
</comment>
<keyword evidence="1" id="KW-0812">Transmembrane</keyword>
<evidence type="ECO:0000256" key="2">
    <source>
        <dbReference type="SAM" id="SignalP"/>
    </source>
</evidence>
<feature type="transmembrane region" description="Helical" evidence="1">
    <location>
        <begin position="168"/>
        <end position="191"/>
    </location>
</feature>
<dbReference type="EMBL" id="MU167294">
    <property type="protein sequence ID" value="KAG0144480.1"/>
    <property type="molecule type" value="Genomic_DNA"/>
</dbReference>
<dbReference type="OrthoDB" id="2498880at2759"/>
<sequence length="420" mass="47031">MRNFTFIKLSLAFVYVGYPLPDGTWPKIVKVEKMEPKLWEKYNVTGWLETYPEGKNKTVRQFARENGVYNFDCRVSQSCHIGQIGQVPGPLYYPLFSLENYSKVQTSIIKAAGFAAKMVQTIGSQLAIDLYVNETSHLFILYLFPTHLFLTVLQTTSCFHIIDLINPILSAGALMLVAGAMALGVAGSAIAEQQALASRKSDAFSRWADYATMVAEWQEFIEQSANNKTEALIESGVSTEEGLLGHFKDGKYLYDVQQKSTTDIEEVLTKVLTARMINHILLMKKAFVVVDGDKCDQGGPDGAFKIEDGWLSYCTKEGSMRNIIYNNDGKSGNTFYNHEAIVRKYNMSVQYITQQSIDCQKKYGGFSHDPYANGTFPESLDSDCVCNIPVCYVSENKKIRKAKRKGNTVKACRDVAKLPL</sequence>
<dbReference type="PANTHER" id="PTHR33339:SF1">
    <property type="entry name" value="LYSM DOMAIN-CONTAINING PROTEIN"/>
    <property type="match status" value="1"/>
</dbReference>
<dbReference type="Proteomes" id="UP000886653">
    <property type="component" value="Unassembled WGS sequence"/>
</dbReference>
<feature type="domain" description="DUF7872" evidence="3">
    <location>
        <begin position="200"/>
        <end position="419"/>
    </location>
</feature>
<keyword evidence="1" id="KW-1133">Transmembrane helix</keyword>
<keyword evidence="5" id="KW-1185">Reference proteome</keyword>
<keyword evidence="2" id="KW-0732">Signal</keyword>
<feature type="transmembrane region" description="Helical" evidence="1">
    <location>
        <begin position="139"/>
        <end position="162"/>
    </location>
</feature>
<dbReference type="Pfam" id="PF25278">
    <property type="entry name" value="DUF7872"/>
    <property type="match status" value="1"/>
</dbReference>
<gene>
    <name evidence="4" type="ORF">CROQUDRAFT_47226</name>
</gene>
<feature type="chain" id="PRO_5040228405" description="DUF7872 domain-containing protein" evidence="2">
    <location>
        <begin position="20"/>
        <end position="420"/>
    </location>
</feature>
<keyword evidence="1" id="KW-0472">Membrane</keyword>
<evidence type="ECO:0000313" key="5">
    <source>
        <dbReference type="Proteomes" id="UP000886653"/>
    </source>
</evidence>
<organism evidence="4 5">
    <name type="scientific">Cronartium quercuum f. sp. fusiforme G11</name>
    <dbReference type="NCBI Taxonomy" id="708437"/>
    <lineage>
        <taxon>Eukaryota</taxon>
        <taxon>Fungi</taxon>
        <taxon>Dikarya</taxon>
        <taxon>Basidiomycota</taxon>
        <taxon>Pucciniomycotina</taxon>
        <taxon>Pucciniomycetes</taxon>
        <taxon>Pucciniales</taxon>
        <taxon>Coleosporiaceae</taxon>
        <taxon>Cronartium</taxon>
    </lineage>
</organism>
<reference evidence="4" key="1">
    <citation type="submission" date="2013-11" db="EMBL/GenBank/DDBJ databases">
        <title>Genome sequence of the fusiform rust pathogen reveals effectors for host alternation and coevolution with pine.</title>
        <authorList>
            <consortium name="DOE Joint Genome Institute"/>
            <person name="Smith K."/>
            <person name="Pendleton A."/>
            <person name="Kubisiak T."/>
            <person name="Anderson C."/>
            <person name="Salamov A."/>
            <person name="Aerts A."/>
            <person name="Riley R."/>
            <person name="Clum A."/>
            <person name="Lindquist E."/>
            <person name="Ence D."/>
            <person name="Campbell M."/>
            <person name="Kronenberg Z."/>
            <person name="Feau N."/>
            <person name="Dhillon B."/>
            <person name="Hamelin R."/>
            <person name="Burleigh J."/>
            <person name="Smith J."/>
            <person name="Yandell M."/>
            <person name="Nelson C."/>
            <person name="Grigoriev I."/>
            <person name="Davis J."/>
        </authorList>
    </citation>
    <scope>NUCLEOTIDE SEQUENCE</scope>
    <source>
        <strain evidence="4">G11</strain>
    </source>
</reference>
<dbReference type="InterPro" id="IPR057194">
    <property type="entry name" value="DUF7872"/>
</dbReference>
<evidence type="ECO:0000256" key="1">
    <source>
        <dbReference type="SAM" id="Phobius"/>
    </source>
</evidence>
<accession>A0A9P6ND20</accession>
<name>A0A9P6ND20_9BASI</name>
<dbReference type="PANTHER" id="PTHR33339">
    <property type="entry name" value="LYSM DOMAIN-CONTAINING PROTEIN"/>
    <property type="match status" value="1"/>
</dbReference>
<evidence type="ECO:0000259" key="3">
    <source>
        <dbReference type="Pfam" id="PF25278"/>
    </source>
</evidence>
<protein>
    <recommendedName>
        <fullName evidence="3">DUF7872 domain-containing protein</fullName>
    </recommendedName>
</protein>